<dbReference type="EMBL" id="CAIIXF020000012">
    <property type="protein sequence ID" value="CAH1801767.1"/>
    <property type="molecule type" value="Genomic_DNA"/>
</dbReference>
<dbReference type="OrthoDB" id="19679at2759"/>
<keyword evidence="6" id="KW-1185">Reference proteome</keyword>
<keyword evidence="3" id="KW-0539">Nucleus</keyword>
<feature type="region of interest" description="Disordered" evidence="4">
    <location>
        <begin position="98"/>
        <end position="145"/>
    </location>
</feature>
<dbReference type="PANTHER" id="PTHR12940:SF0">
    <property type="entry name" value="SPLICING FACTOR ESS-2 HOMOLOG"/>
    <property type="match status" value="1"/>
</dbReference>
<proteinExistence type="inferred from homology"/>
<evidence type="ECO:0000256" key="4">
    <source>
        <dbReference type="SAM" id="MobiDB-lite"/>
    </source>
</evidence>
<evidence type="ECO:0000256" key="3">
    <source>
        <dbReference type="ARBA" id="ARBA00023242"/>
    </source>
</evidence>
<evidence type="ECO:0000313" key="5">
    <source>
        <dbReference type="EMBL" id="CAH1801767.1"/>
    </source>
</evidence>
<organism evidence="5 6">
    <name type="scientific">Owenia fusiformis</name>
    <name type="common">Polychaete worm</name>
    <dbReference type="NCBI Taxonomy" id="6347"/>
    <lineage>
        <taxon>Eukaryota</taxon>
        <taxon>Metazoa</taxon>
        <taxon>Spiralia</taxon>
        <taxon>Lophotrochozoa</taxon>
        <taxon>Annelida</taxon>
        <taxon>Polychaeta</taxon>
        <taxon>Sedentaria</taxon>
        <taxon>Canalipalpata</taxon>
        <taxon>Sabellida</taxon>
        <taxon>Oweniida</taxon>
        <taxon>Oweniidae</taxon>
        <taxon>Owenia</taxon>
    </lineage>
</organism>
<feature type="compositionally biased region" description="Basic and acidic residues" evidence="4">
    <location>
        <begin position="134"/>
        <end position="145"/>
    </location>
</feature>
<protein>
    <submittedName>
        <fullName evidence="5">Uncharacterized protein</fullName>
    </submittedName>
</protein>
<reference evidence="5" key="1">
    <citation type="submission" date="2022-03" db="EMBL/GenBank/DDBJ databases">
        <authorList>
            <person name="Martin C."/>
        </authorList>
    </citation>
    <scope>NUCLEOTIDE SEQUENCE</scope>
</reference>
<evidence type="ECO:0000256" key="2">
    <source>
        <dbReference type="ARBA" id="ARBA00009072"/>
    </source>
</evidence>
<dbReference type="InterPro" id="IPR019148">
    <property type="entry name" value="Nuclear_protein_DGCR14_ESS-2"/>
</dbReference>
<dbReference type="Pfam" id="PF09751">
    <property type="entry name" value="Es2"/>
    <property type="match status" value="1"/>
</dbReference>
<name>A0A8J1XP94_OWEFU</name>
<feature type="compositionally biased region" description="Low complexity" evidence="4">
    <location>
        <begin position="388"/>
        <end position="400"/>
    </location>
</feature>
<dbReference type="PANTHER" id="PTHR12940">
    <property type="entry name" value="ES-2 PROTEIN - RELATED"/>
    <property type="match status" value="1"/>
</dbReference>
<dbReference type="AlphaFoldDB" id="A0A8J1XP94"/>
<comment type="subcellular location">
    <subcellularLocation>
        <location evidence="1">Nucleus</location>
    </subcellularLocation>
</comment>
<comment type="caution">
    <text evidence="5">The sequence shown here is derived from an EMBL/GenBank/DDBJ whole genome shotgun (WGS) entry which is preliminary data.</text>
</comment>
<feature type="compositionally biased region" description="Low complexity" evidence="4">
    <location>
        <begin position="450"/>
        <end position="463"/>
    </location>
</feature>
<gene>
    <name evidence="5" type="ORF">OFUS_LOCUS25520</name>
</gene>
<feature type="compositionally biased region" description="Polar residues" evidence="4">
    <location>
        <begin position="432"/>
        <end position="442"/>
    </location>
</feature>
<feature type="compositionally biased region" description="Basic and acidic residues" evidence="4">
    <location>
        <begin position="102"/>
        <end position="114"/>
    </location>
</feature>
<evidence type="ECO:0000256" key="1">
    <source>
        <dbReference type="ARBA" id="ARBA00004123"/>
    </source>
</evidence>
<dbReference type="GO" id="GO:0071013">
    <property type="term" value="C:catalytic step 2 spliceosome"/>
    <property type="evidence" value="ECO:0007669"/>
    <property type="project" value="TreeGrafter"/>
</dbReference>
<comment type="similarity">
    <text evidence="2">Belongs to the ESS2 family.</text>
</comment>
<sequence length="503" mass="55562">MTLQRVGEKALVAVKATEPIPGLSKEQKTVLDEEAYSEGIEKIIKRDFFPDLSKLEAQAEYLEALEKNDRVKLREIHIKYGPKRSRLVTPDIYSTPLTFETPDSHCKETPKPDSEQTGNVAEPGSAPTLGPAHNPEKKKDKAASDLSLDKYMNKVTSEDNASFEEILKLNDEKHRIKHAWLFKEEAERNEEMAARLALPSIEEQAAIEGRPVGKEVESWGYKNMNSIMYIPDGVSESAKEKIERQKKKPREIIKSNTRFEKKPFNTAQSAEVITQAASERASALQGKIGVDGKEILPQQSPRVNGYGFVGTPSPAPGVDASPFMTWGEIEGSPFRLDASDTPINLTPGPVFKIPNIPKRDQIALDLAEKASKAHRAKKQAAIKEVKSHLSSPSPKFSSAHSTDRLKGMSPAAQRLATSRLGVRMNTDKSLRASYTPSPNRLTPSREKTPRGTPSLTPTRSPSSKASPRTKAPIKRTVTPITGSVTDNLLQLPKTKRIKASDFF</sequence>
<evidence type="ECO:0000313" key="6">
    <source>
        <dbReference type="Proteomes" id="UP000749559"/>
    </source>
</evidence>
<accession>A0A8J1XP94</accession>
<feature type="region of interest" description="Disordered" evidence="4">
    <location>
        <begin position="369"/>
        <end position="479"/>
    </location>
</feature>
<dbReference type="Proteomes" id="UP000749559">
    <property type="component" value="Unassembled WGS sequence"/>
</dbReference>